<accession>A0A484B6F2</accession>
<reference evidence="1 2" key="1">
    <citation type="journal article" date="2019" name="J. Hered.">
        <title>An Improved Genome Assembly for Drosophila navojoa, the Basal Species in the mojavensis Cluster.</title>
        <authorList>
            <person name="Vanderlinde T."/>
            <person name="Dupim E.G."/>
            <person name="Nazario-Yepiz N.O."/>
            <person name="Carvalho A.B."/>
        </authorList>
    </citation>
    <scope>NUCLEOTIDE SEQUENCE [LARGE SCALE GENOMIC DNA]</scope>
    <source>
        <strain evidence="1">Navoj_Jal97</strain>
        <tissue evidence="1">Whole organism</tissue>
    </source>
</reference>
<evidence type="ECO:0000313" key="2">
    <source>
        <dbReference type="Proteomes" id="UP000295192"/>
    </source>
</evidence>
<dbReference type="Proteomes" id="UP000295192">
    <property type="component" value="Unassembled WGS sequence"/>
</dbReference>
<dbReference type="OMA" id="APQAKWQ"/>
<evidence type="ECO:0000313" key="1">
    <source>
        <dbReference type="EMBL" id="TDG43421.1"/>
    </source>
</evidence>
<evidence type="ECO:0008006" key="3">
    <source>
        <dbReference type="Google" id="ProtNLM"/>
    </source>
</evidence>
<dbReference type="Pfam" id="PF06477">
    <property type="entry name" value="DUF1091"/>
    <property type="match status" value="1"/>
</dbReference>
<dbReference type="EMBL" id="LSRL02000158">
    <property type="protein sequence ID" value="TDG43421.1"/>
    <property type="molecule type" value="Genomic_DNA"/>
</dbReference>
<name>A0A484B6F2_DRONA</name>
<keyword evidence="2" id="KW-1185">Reference proteome</keyword>
<dbReference type="PANTHER" id="PTHR20898">
    <property type="entry name" value="DAEDALUS ON 3-RELATED-RELATED"/>
    <property type="match status" value="1"/>
</dbReference>
<comment type="caution">
    <text evidence="1">The sequence shown here is derived from an EMBL/GenBank/DDBJ whole genome shotgun (WGS) entry which is preliminary data.</text>
</comment>
<proteinExistence type="predicted"/>
<dbReference type="PANTHER" id="PTHR20898:SF0">
    <property type="entry name" value="DAEDALUS ON 3-RELATED"/>
    <property type="match status" value="1"/>
</dbReference>
<sequence>MIPQRNLIIDLANFTCVLVDPTFCKELTCVVHKRRPEPVISVRFMLTETEPKFNMHFYVDLIKSDNTIIKLGNSQLNGCQYLNLMYTNNMYGKYYKRIKQHSNLPKKCPISGNKLFEIRNYTVKADEYPPAVPELTHRMTLKIQRNDRVVAIICFIASTIY</sequence>
<organism evidence="1 2">
    <name type="scientific">Drosophila navojoa</name>
    <name type="common">Fruit fly</name>
    <dbReference type="NCBI Taxonomy" id="7232"/>
    <lineage>
        <taxon>Eukaryota</taxon>
        <taxon>Metazoa</taxon>
        <taxon>Ecdysozoa</taxon>
        <taxon>Arthropoda</taxon>
        <taxon>Hexapoda</taxon>
        <taxon>Insecta</taxon>
        <taxon>Pterygota</taxon>
        <taxon>Neoptera</taxon>
        <taxon>Endopterygota</taxon>
        <taxon>Diptera</taxon>
        <taxon>Brachycera</taxon>
        <taxon>Muscomorpha</taxon>
        <taxon>Ephydroidea</taxon>
        <taxon>Drosophilidae</taxon>
        <taxon>Drosophila</taxon>
    </lineage>
</organism>
<dbReference type="InterPro" id="IPR010512">
    <property type="entry name" value="DUF1091"/>
</dbReference>
<dbReference type="AlphaFoldDB" id="A0A484B6F2"/>
<protein>
    <recommendedName>
        <fullName evidence="3">MD-2-related lipid-recognition domain-containing protein</fullName>
    </recommendedName>
</protein>
<gene>
    <name evidence="1" type="ORF">AWZ03_010191</name>
</gene>
<dbReference type="OrthoDB" id="8060832at2759"/>